<reference evidence="1 2" key="1">
    <citation type="submission" date="2013-10" db="EMBL/GenBank/DDBJ databases">
        <authorList>
            <consortium name="International Citrus Genome Consortium"/>
            <person name="Jenkins J."/>
            <person name="Schmutz J."/>
            <person name="Prochnik S."/>
            <person name="Rokhsar D."/>
            <person name="Gmitter F."/>
            <person name="Ollitrault P."/>
            <person name="Machado M."/>
            <person name="Talon M."/>
            <person name="Wincker P."/>
            <person name="Jaillon O."/>
            <person name="Morgante M."/>
        </authorList>
    </citation>
    <scope>NUCLEOTIDE SEQUENCE</scope>
    <source>
        <strain evidence="2">cv. Clemenules</strain>
    </source>
</reference>
<accession>V4VTM7</accession>
<name>V4VTM7_CITCL</name>
<gene>
    <name evidence="1" type="ORF">CICLE_v10023212mg</name>
</gene>
<dbReference type="InParanoid" id="V4VTM7"/>
<dbReference type="AlphaFoldDB" id="V4VTM7"/>
<dbReference type="Proteomes" id="UP000030687">
    <property type="component" value="Unassembled WGS sequence"/>
</dbReference>
<dbReference type="KEGG" id="cic:CICLE_v10023212mg"/>
<protein>
    <submittedName>
        <fullName evidence="1">Uncharacterized protein</fullName>
    </submittedName>
</protein>
<organism evidence="1 2">
    <name type="scientific">Citrus clementina</name>
    <name type="common">Clementine</name>
    <name type="synonym">Citrus deliciosa x Citrus sinensis</name>
    <dbReference type="NCBI Taxonomy" id="85681"/>
    <lineage>
        <taxon>Eukaryota</taxon>
        <taxon>Viridiplantae</taxon>
        <taxon>Streptophyta</taxon>
        <taxon>Embryophyta</taxon>
        <taxon>Tracheophyta</taxon>
        <taxon>Spermatophyta</taxon>
        <taxon>Magnoliopsida</taxon>
        <taxon>eudicotyledons</taxon>
        <taxon>Gunneridae</taxon>
        <taxon>Pentapetalae</taxon>
        <taxon>rosids</taxon>
        <taxon>malvids</taxon>
        <taxon>Sapindales</taxon>
        <taxon>Rutaceae</taxon>
        <taxon>Aurantioideae</taxon>
        <taxon>Citrus</taxon>
    </lineage>
</organism>
<sequence>MIKFGILEFCRCGLPFFIIVLRMNNSLFHQPHNQTMQTLRQRFHSNQTQKSSLLFRLSQLFVHNNNSVF</sequence>
<evidence type="ECO:0000313" key="1">
    <source>
        <dbReference type="EMBL" id="ESR56524.1"/>
    </source>
</evidence>
<proteinExistence type="predicted"/>
<keyword evidence="2" id="KW-1185">Reference proteome</keyword>
<dbReference type="EMBL" id="KI536661">
    <property type="protein sequence ID" value="ESR56524.1"/>
    <property type="molecule type" value="Genomic_DNA"/>
</dbReference>
<dbReference type="Gramene" id="ESR56524">
    <property type="protein sequence ID" value="ESR56524"/>
    <property type="gene ID" value="CICLE_v10023212mg"/>
</dbReference>
<evidence type="ECO:0000313" key="2">
    <source>
        <dbReference type="Proteomes" id="UP000030687"/>
    </source>
</evidence>